<evidence type="ECO:0000256" key="2">
    <source>
        <dbReference type="PROSITE-ProRule" id="PRU00285"/>
    </source>
</evidence>
<dbReference type="CDD" id="cd06464">
    <property type="entry name" value="ACD_sHsps-like"/>
    <property type="match status" value="1"/>
</dbReference>
<dbReference type="Proteomes" id="UP000316270">
    <property type="component" value="Chromosome 8"/>
</dbReference>
<dbReference type="PANTHER" id="PTHR11527">
    <property type="entry name" value="HEAT-SHOCK PROTEIN 20 FAMILY MEMBER"/>
    <property type="match status" value="1"/>
</dbReference>
<name>A0A517LB32_9PEZI</name>
<dbReference type="STRING" id="50376.A0A517LB32"/>
<accession>A0A517LB32</accession>
<evidence type="ECO:0000313" key="6">
    <source>
        <dbReference type="EMBL" id="QDS72843.1"/>
    </source>
</evidence>
<gene>
    <name evidence="6" type="ORF">FKW77_007043</name>
</gene>
<reference evidence="6 7" key="1">
    <citation type="submission" date="2019-07" db="EMBL/GenBank/DDBJ databases">
        <title>Finished genome of Venturia effusa.</title>
        <authorList>
            <person name="Young C.A."/>
            <person name="Cox M.P."/>
            <person name="Ganley A.R.D."/>
            <person name="David W.J."/>
        </authorList>
    </citation>
    <scope>NUCLEOTIDE SEQUENCE [LARGE SCALE GENOMIC DNA]</scope>
    <source>
        <strain evidence="7">albino</strain>
    </source>
</reference>
<dbReference type="SUPFAM" id="SSF49764">
    <property type="entry name" value="HSP20-like chaperones"/>
    <property type="match status" value="1"/>
</dbReference>
<dbReference type="EMBL" id="CP042192">
    <property type="protein sequence ID" value="QDS72843.1"/>
    <property type="molecule type" value="Genomic_DNA"/>
</dbReference>
<dbReference type="PROSITE" id="PS01031">
    <property type="entry name" value="SHSP"/>
    <property type="match status" value="1"/>
</dbReference>
<feature type="domain" description="SHSP" evidence="5">
    <location>
        <begin position="44"/>
        <end position="234"/>
    </location>
</feature>
<organism evidence="6 7">
    <name type="scientific">Venturia effusa</name>
    <dbReference type="NCBI Taxonomy" id="50376"/>
    <lineage>
        <taxon>Eukaryota</taxon>
        <taxon>Fungi</taxon>
        <taxon>Dikarya</taxon>
        <taxon>Ascomycota</taxon>
        <taxon>Pezizomycotina</taxon>
        <taxon>Dothideomycetes</taxon>
        <taxon>Pleosporomycetidae</taxon>
        <taxon>Venturiales</taxon>
        <taxon>Venturiaceae</taxon>
        <taxon>Venturia</taxon>
    </lineage>
</organism>
<protein>
    <recommendedName>
        <fullName evidence="5">SHSP domain-containing protein</fullName>
    </recommendedName>
</protein>
<keyword evidence="7" id="KW-1185">Reference proteome</keyword>
<comment type="similarity">
    <text evidence="2 3">Belongs to the small heat shock protein (HSP20) family.</text>
</comment>
<proteinExistence type="inferred from homology"/>
<dbReference type="AlphaFoldDB" id="A0A517LB32"/>
<dbReference type="InterPro" id="IPR002068">
    <property type="entry name" value="A-crystallin/Hsp20_dom"/>
</dbReference>
<evidence type="ECO:0000313" key="7">
    <source>
        <dbReference type="Proteomes" id="UP000316270"/>
    </source>
</evidence>
<dbReference type="OrthoDB" id="1431247at2759"/>
<dbReference type="Gene3D" id="2.60.40.790">
    <property type="match status" value="1"/>
</dbReference>
<sequence length="234" mass="25792">MSFFPIAIQELSPLFRIIDEASRPSPQQCAPRAYCGPAAVRQRSSERTFQPRFDVKELKDSYELLGELPGVEQKDIKVEWTDGNTITISGHSESRTEKKSARAPTTATAPSTTENTIEEKSAAESTSYHAPSVEEEDDGELISKPGDSDTETIANQSPKATEPTVADPDTSIPEPQGEQPKYWISERRSGSFSRSFKFPTRIEQENVKASLRNGILTIVVPKAVIPAPRTIVVE</sequence>
<dbReference type="InterPro" id="IPR008978">
    <property type="entry name" value="HSP20-like_chaperone"/>
</dbReference>
<dbReference type="InterPro" id="IPR031107">
    <property type="entry name" value="Small_HSP"/>
</dbReference>
<dbReference type="Pfam" id="PF00011">
    <property type="entry name" value="HSP20"/>
    <property type="match status" value="1"/>
</dbReference>
<evidence type="ECO:0000256" key="3">
    <source>
        <dbReference type="RuleBase" id="RU003616"/>
    </source>
</evidence>
<evidence type="ECO:0000259" key="5">
    <source>
        <dbReference type="PROSITE" id="PS01031"/>
    </source>
</evidence>
<feature type="compositionally biased region" description="Low complexity" evidence="4">
    <location>
        <begin position="102"/>
        <end position="113"/>
    </location>
</feature>
<keyword evidence="1" id="KW-0346">Stress response</keyword>
<evidence type="ECO:0000256" key="4">
    <source>
        <dbReference type="SAM" id="MobiDB-lite"/>
    </source>
</evidence>
<evidence type="ECO:0000256" key="1">
    <source>
        <dbReference type="ARBA" id="ARBA00023016"/>
    </source>
</evidence>
<feature type="region of interest" description="Disordered" evidence="4">
    <location>
        <begin position="86"/>
        <end position="186"/>
    </location>
</feature>